<organism evidence="1 2">
    <name type="scientific">Pseudomonas savastanoi</name>
    <name type="common">Pseudomonas syringae pv. savastanoi</name>
    <dbReference type="NCBI Taxonomy" id="29438"/>
    <lineage>
        <taxon>Bacteria</taxon>
        <taxon>Pseudomonadati</taxon>
        <taxon>Pseudomonadota</taxon>
        <taxon>Gammaproteobacteria</taxon>
        <taxon>Pseudomonadales</taxon>
        <taxon>Pseudomonadaceae</taxon>
        <taxon>Pseudomonas</taxon>
    </lineage>
</organism>
<reference evidence="1" key="1">
    <citation type="submission" date="2022-07" db="EMBL/GenBank/DDBJ databases">
        <title>The diversity of lipopeptides in the P. syringae complex parallels phylogeny and sheds light on structural diversification during evolutionary history.</title>
        <authorList>
            <person name="Bricout A."/>
            <person name="Morris C.E."/>
            <person name="Chandeysson C."/>
            <person name="Duban M."/>
            <person name="Boistel C."/>
            <person name="Chataigne G."/>
            <person name="Lecouturier D."/>
            <person name="Jacques P."/>
            <person name="Leclere V."/>
            <person name="Rochex A."/>
        </authorList>
    </citation>
    <scope>NUCLEOTIDE SEQUENCE</scope>
    <source>
        <strain evidence="1">LYR0002</strain>
    </source>
</reference>
<protein>
    <submittedName>
        <fullName evidence="1">Uncharacterized protein</fullName>
    </submittedName>
</protein>
<evidence type="ECO:0000313" key="2">
    <source>
        <dbReference type="Proteomes" id="UP001206018"/>
    </source>
</evidence>
<dbReference type="EMBL" id="JANAKN010000044">
    <property type="protein sequence ID" value="MCQ3022456.1"/>
    <property type="molecule type" value="Genomic_DNA"/>
</dbReference>
<name>A0AAW5JBU0_PSESS</name>
<accession>A0AAW5JBU0</accession>
<proteinExistence type="predicted"/>
<dbReference type="Proteomes" id="UP001206018">
    <property type="component" value="Unassembled WGS sequence"/>
</dbReference>
<evidence type="ECO:0000313" key="1">
    <source>
        <dbReference type="EMBL" id="MCQ3022456.1"/>
    </source>
</evidence>
<dbReference type="AlphaFoldDB" id="A0AAW5JBU0"/>
<dbReference type="RefSeq" id="WP_057442795.1">
    <property type="nucleotide sequence ID" value="NZ_JANAKN010000044.1"/>
</dbReference>
<sequence>MLTDFHLDKSVFDAAVLTDESFSTVHDIIIDYWKRYGVLVIQSDTANEYLESIKSLPPKFHQRWIQAFTDYSKFKSAGTWNECSSFSSFEKVRSLSQFFKVALMEDTFSAIICDNKKIIRYCTESSFELIGLGAITESVHFRKSKDSSTKDIALRADIYDIWLEKFERLTKYNSKIFISDRFVFSSILRDLDKGYKTSIAKFIELLPIEKKFNITILSDGDELSSQMHTEVSNYFSKYIMNVATTCAKNIKYKTSIHEIR</sequence>
<comment type="caution">
    <text evidence="1">The sequence shown here is derived from an EMBL/GenBank/DDBJ whole genome shotgun (WGS) entry which is preliminary data.</text>
</comment>
<gene>
    <name evidence="1" type="ORF">NLO85_18165</name>
</gene>